<dbReference type="InterPro" id="IPR045851">
    <property type="entry name" value="AMP-bd_C_sf"/>
</dbReference>
<keyword evidence="3" id="KW-0576">Peroxisome</keyword>
<dbReference type="InterPro" id="IPR025110">
    <property type="entry name" value="AMP-bd_C"/>
</dbReference>
<evidence type="ECO:0000256" key="2">
    <source>
        <dbReference type="ARBA" id="ARBA00006432"/>
    </source>
</evidence>
<dbReference type="InterPro" id="IPR042099">
    <property type="entry name" value="ANL_N_sf"/>
</dbReference>
<dbReference type="CDD" id="cd05911">
    <property type="entry name" value="Firefly_Luc_like"/>
    <property type="match status" value="1"/>
</dbReference>
<dbReference type="InterPro" id="IPR000873">
    <property type="entry name" value="AMP-dep_synth/lig_dom"/>
</dbReference>
<dbReference type="Pfam" id="PF13193">
    <property type="entry name" value="AMP-binding_C"/>
    <property type="match status" value="1"/>
</dbReference>
<dbReference type="PANTHER" id="PTHR24096">
    <property type="entry name" value="LONG-CHAIN-FATTY-ACID--COA LIGASE"/>
    <property type="match status" value="1"/>
</dbReference>
<comment type="subcellular location">
    <subcellularLocation>
        <location evidence="1">Peroxisome</location>
    </subcellularLocation>
</comment>
<dbReference type="Proteomes" id="UP001153620">
    <property type="component" value="Chromosome 3"/>
</dbReference>
<dbReference type="OrthoDB" id="10253869at2759"/>
<dbReference type="Gene3D" id="3.30.300.30">
    <property type="match status" value="1"/>
</dbReference>
<keyword evidence="7" id="KW-1185">Reference proteome</keyword>
<dbReference type="GO" id="GO:0004467">
    <property type="term" value="F:long-chain fatty acid-CoA ligase activity"/>
    <property type="evidence" value="ECO:0007669"/>
    <property type="project" value="TreeGrafter"/>
</dbReference>
<accession>A0A9N9S598</accession>
<dbReference type="Gene3D" id="3.40.50.12780">
    <property type="entry name" value="N-terminal domain of ligase-like"/>
    <property type="match status" value="1"/>
</dbReference>
<evidence type="ECO:0000313" key="6">
    <source>
        <dbReference type="EMBL" id="CAG9808478.1"/>
    </source>
</evidence>
<evidence type="ECO:0000256" key="3">
    <source>
        <dbReference type="ARBA" id="ARBA00023140"/>
    </source>
</evidence>
<dbReference type="AlphaFoldDB" id="A0A9N9S598"/>
<sequence length="581" mass="64592">MLKKFNKFVFKDFSFYCQSKKFNRLLSRAITTSNVSQSAQHDYVVKSPLPPLNYPKVSIDQYIWADYEKWINKVAIVDGITDRSITYGELRDKCRALAIRLRTSFNLQRNDTIALCLPNSIEFPIVALGGSEAELTVTTINPIYTSEEISRQLISSNAKLLFGDVSMSSIFKHAISKAKRNIKIVYVTNSPSESIPADGIRLSELIETRGLDLMSLPETERDIDAVSFLPYSSGTTGLNKGVMLSHWNIVTNSLALRSAELQLAADTTPDNQDVIPCVLPFFHAYGLVVTLLAKLAQGCKLVTVPRFHPETFLSAMEKYPGTALHLAPPMIIFFNNYEKIRPKHTRSIRYVVSGAAPLGSSDIEKFLKISPQTQYIQAYGLTEASPVTHMSAKSSTNYASIGDPIHDTECKVVDINDPEFRGLGPNQTGEVLIRGPQIMLGYHNNETATKDTVTSDGWLRTGDIGYHDEQGNFYITDRLKELIKVKGFQVAPAELEEILRMHPDIADAAVIGVPNPATGELPRAFVVAKKGSKISEKSVQEYVAQRVSDYKKLAGGVEFVDTIPKNTTGKILRRELKSRYV</sequence>
<gene>
    <name evidence="6" type="ORF">CHIRRI_LOCUS11317</name>
</gene>
<organism evidence="6 7">
    <name type="scientific">Chironomus riparius</name>
    <dbReference type="NCBI Taxonomy" id="315576"/>
    <lineage>
        <taxon>Eukaryota</taxon>
        <taxon>Metazoa</taxon>
        <taxon>Ecdysozoa</taxon>
        <taxon>Arthropoda</taxon>
        <taxon>Hexapoda</taxon>
        <taxon>Insecta</taxon>
        <taxon>Pterygota</taxon>
        <taxon>Neoptera</taxon>
        <taxon>Endopterygota</taxon>
        <taxon>Diptera</taxon>
        <taxon>Nematocera</taxon>
        <taxon>Chironomoidea</taxon>
        <taxon>Chironomidae</taxon>
        <taxon>Chironominae</taxon>
        <taxon>Chironomus</taxon>
    </lineage>
</organism>
<dbReference type="EMBL" id="OU895879">
    <property type="protein sequence ID" value="CAG9808478.1"/>
    <property type="molecule type" value="Genomic_DNA"/>
</dbReference>
<dbReference type="FunFam" id="3.30.300.30:FF:000007">
    <property type="entry name" value="4-coumarate--CoA ligase 2"/>
    <property type="match status" value="1"/>
</dbReference>
<dbReference type="GO" id="GO:0046949">
    <property type="term" value="P:fatty-acyl-CoA biosynthetic process"/>
    <property type="evidence" value="ECO:0007669"/>
    <property type="project" value="TreeGrafter"/>
</dbReference>
<evidence type="ECO:0000256" key="1">
    <source>
        <dbReference type="ARBA" id="ARBA00004275"/>
    </source>
</evidence>
<name>A0A9N9S598_9DIPT</name>
<protein>
    <submittedName>
        <fullName evidence="6">Uncharacterized protein</fullName>
    </submittedName>
</protein>
<feature type="domain" description="AMP-binding enzyme C-terminal" evidence="5">
    <location>
        <begin position="494"/>
        <end position="570"/>
    </location>
</feature>
<evidence type="ECO:0000313" key="7">
    <source>
        <dbReference type="Proteomes" id="UP001153620"/>
    </source>
</evidence>
<reference evidence="6" key="1">
    <citation type="submission" date="2022-01" db="EMBL/GenBank/DDBJ databases">
        <authorList>
            <person name="King R."/>
        </authorList>
    </citation>
    <scope>NUCLEOTIDE SEQUENCE</scope>
</reference>
<dbReference type="SUPFAM" id="SSF56801">
    <property type="entry name" value="Acetyl-CoA synthetase-like"/>
    <property type="match status" value="1"/>
</dbReference>
<dbReference type="PANTHER" id="PTHR24096:SF422">
    <property type="entry name" value="BCDNA.GH02901"/>
    <property type="match status" value="1"/>
</dbReference>
<comment type="similarity">
    <text evidence="2">Belongs to the ATP-dependent AMP-binding enzyme family.</text>
</comment>
<dbReference type="GO" id="GO:0005777">
    <property type="term" value="C:peroxisome"/>
    <property type="evidence" value="ECO:0007669"/>
    <property type="project" value="UniProtKB-SubCell"/>
</dbReference>
<evidence type="ECO:0000259" key="5">
    <source>
        <dbReference type="Pfam" id="PF13193"/>
    </source>
</evidence>
<dbReference type="Pfam" id="PF00501">
    <property type="entry name" value="AMP-binding"/>
    <property type="match status" value="1"/>
</dbReference>
<feature type="domain" description="AMP-dependent synthetase/ligase" evidence="4">
    <location>
        <begin position="68"/>
        <end position="443"/>
    </location>
</feature>
<evidence type="ECO:0000259" key="4">
    <source>
        <dbReference type="Pfam" id="PF00501"/>
    </source>
</evidence>
<proteinExistence type="inferred from homology"/>
<reference evidence="6" key="2">
    <citation type="submission" date="2022-10" db="EMBL/GenBank/DDBJ databases">
        <authorList>
            <consortium name="ENA_rothamsted_submissions"/>
            <consortium name="culmorum"/>
            <person name="King R."/>
        </authorList>
    </citation>
    <scope>NUCLEOTIDE SEQUENCE</scope>
</reference>